<dbReference type="EMBL" id="QGKY02000164">
    <property type="protein sequence ID" value="KAF2594353.1"/>
    <property type="molecule type" value="Genomic_DNA"/>
</dbReference>
<proteinExistence type="predicted"/>
<sequence length="170" mass="19231">MLAPPFPSTWAYPLERESYHPLALRHFLVTGAHHRSPLSYSESKLESSSEALYYVYQTLQDLDDALTPYRDALPEDSEQTAEAKDIVDKLKSEFDAKMADDLNTVHILQGAYQRALEFINASIGELKKMQSRAERMSLLVSLVEIEKAAREVLDVLGLLNDLSCAEILMR</sequence>
<organism evidence="1">
    <name type="scientific">Brassica cretica</name>
    <name type="common">Mustard</name>
    <dbReference type="NCBI Taxonomy" id="69181"/>
    <lineage>
        <taxon>Eukaryota</taxon>
        <taxon>Viridiplantae</taxon>
        <taxon>Streptophyta</taxon>
        <taxon>Embryophyta</taxon>
        <taxon>Tracheophyta</taxon>
        <taxon>Spermatophyta</taxon>
        <taxon>Magnoliopsida</taxon>
        <taxon>eudicotyledons</taxon>
        <taxon>Gunneridae</taxon>
        <taxon>Pentapetalae</taxon>
        <taxon>rosids</taxon>
        <taxon>malvids</taxon>
        <taxon>Brassicales</taxon>
        <taxon>Brassicaceae</taxon>
        <taxon>Brassiceae</taxon>
        <taxon>Brassica</taxon>
    </lineage>
</organism>
<protein>
    <submittedName>
        <fullName evidence="1">Uncharacterized protein</fullName>
    </submittedName>
</protein>
<gene>
    <name evidence="1" type="ORF">F2Q70_00043440</name>
</gene>
<dbReference type="AlphaFoldDB" id="A0A8S9KM04"/>
<dbReference type="GO" id="GO:0005737">
    <property type="term" value="C:cytoplasm"/>
    <property type="evidence" value="ECO:0007669"/>
    <property type="project" value="TreeGrafter"/>
</dbReference>
<dbReference type="Gene3D" id="1.20.120.1910">
    <property type="entry name" value="Cysteine-tRNA ligase, C-terminal anti-codon recognition domain"/>
    <property type="match status" value="1"/>
</dbReference>
<accession>A0A8S9KM04</accession>
<dbReference type="GO" id="GO:0005524">
    <property type="term" value="F:ATP binding"/>
    <property type="evidence" value="ECO:0007669"/>
    <property type="project" value="TreeGrafter"/>
</dbReference>
<reference evidence="1" key="1">
    <citation type="submission" date="2019-12" db="EMBL/GenBank/DDBJ databases">
        <title>Genome sequencing and annotation of Brassica cretica.</title>
        <authorList>
            <person name="Studholme D.J."/>
            <person name="Sarris P.F."/>
        </authorList>
    </citation>
    <scope>NUCLEOTIDE SEQUENCE</scope>
    <source>
        <strain evidence="1">PFS-102/07</strain>
        <tissue evidence="1">Leaf</tissue>
    </source>
</reference>
<dbReference type="PANTHER" id="PTHR10890">
    <property type="entry name" value="CYSTEINYL-TRNA SYNTHETASE"/>
    <property type="match status" value="1"/>
</dbReference>
<dbReference type="GO" id="GO:0004817">
    <property type="term" value="F:cysteine-tRNA ligase activity"/>
    <property type="evidence" value="ECO:0007669"/>
    <property type="project" value="TreeGrafter"/>
</dbReference>
<comment type="caution">
    <text evidence="1">The sequence shown here is derived from an EMBL/GenBank/DDBJ whole genome shotgun (WGS) entry which is preliminary data.</text>
</comment>
<name>A0A8S9KM04_BRACR</name>
<dbReference type="InterPro" id="IPR024909">
    <property type="entry name" value="Cys-tRNA/MSH_ligase"/>
</dbReference>
<evidence type="ECO:0000313" key="1">
    <source>
        <dbReference type="EMBL" id="KAF2594353.1"/>
    </source>
</evidence>
<dbReference type="GO" id="GO:0006423">
    <property type="term" value="P:cysteinyl-tRNA aminoacylation"/>
    <property type="evidence" value="ECO:0007669"/>
    <property type="project" value="TreeGrafter"/>
</dbReference>
<dbReference type="PANTHER" id="PTHR10890:SF26">
    <property type="entry name" value="CYSTEINE--TRNA LIGASE 1, CYTOPLASMIC-RELATED"/>
    <property type="match status" value="1"/>
</dbReference>